<dbReference type="RefSeq" id="WP_026812404.1">
    <property type="nucleotide sequence ID" value="NZ_BMWP01000006.1"/>
</dbReference>
<dbReference type="Pfam" id="PF01408">
    <property type="entry name" value="GFO_IDH_MocA"/>
    <property type="match status" value="1"/>
</dbReference>
<protein>
    <submittedName>
        <fullName evidence="3">Oxidoreductase</fullName>
    </submittedName>
</protein>
<feature type="domain" description="Gfo/Idh/MocA-like oxidoreductase bacterial type C-terminal" evidence="2">
    <location>
        <begin position="234"/>
        <end position="310"/>
    </location>
</feature>
<dbReference type="SUPFAM" id="SSF55347">
    <property type="entry name" value="Glyceraldehyde-3-phosphate dehydrogenase-like, C-terminal domain"/>
    <property type="match status" value="1"/>
</dbReference>
<proteinExistence type="predicted"/>
<evidence type="ECO:0000259" key="2">
    <source>
        <dbReference type="Pfam" id="PF19051"/>
    </source>
</evidence>
<dbReference type="InterPro" id="IPR043906">
    <property type="entry name" value="Gfo/Idh/MocA_OxRdtase_bact_C"/>
</dbReference>
<dbReference type="PANTHER" id="PTHR43818">
    <property type="entry name" value="BCDNA.GH03377"/>
    <property type="match status" value="1"/>
</dbReference>
<accession>A0A918IS44</accession>
<keyword evidence="4" id="KW-1185">Reference proteome</keyword>
<comment type="caution">
    <text evidence="3">The sequence shown here is derived from an EMBL/GenBank/DDBJ whole genome shotgun (WGS) entry which is preliminary data.</text>
</comment>
<dbReference type="InterPro" id="IPR036291">
    <property type="entry name" value="NAD(P)-bd_dom_sf"/>
</dbReference>
<dbReference type="EMBL" id="BMWP01000006">
    <property type="protein sequence ID" value="GGW28717.1"/>
    <property type="molecule type" value="Genomic_DNA"/>
</dbReference>
<dbReference type="InterPro" id="IPR000683">
    <property type="entry name" value="Gfo/Idh/MocA-like_OxRdtase_N"/>
</dbReference>
<gene>
    <name evidence="3" type="ORF">GCM10007383_12660</name>
</gene>
<sequence length="475" mass="53143">MMKNPNTPTAGRRQFIRNTTAAVGGIMIVPRYVLGGTGYTAPSDKVNIGIVGAGGQGRSNVRSLLQLDDVQITSVTDPGRYWDLNRFYYKSIAGREPVSEMIEDHYQKKGENKMVRQYKRFSEMMDREKDIDAILCATPDHTHAFITIAALKAGLHVFCEKPMAHNIWETRMVRKVVQETGLATQMGNSGHSKDGMRSLVEYLQDGAIGTVREIHAWVPAGRWTPGITGLPQDTSPLPHDFDWKEWLGPAPFRPYNDLFSPVTWRDFWIYGCGALGDFGCHDMDAPFWAFDLSSPSEVQIYPAGQSNSEIAPYGEAGTYHFPEKKGQAALKLHWYSGGLKPDWNPHLPPDYKFGGRSAMYVGDKGVIITDGGDRFPQIFPESLRQSYQPPVERIPRSKGHHRDWIDAIKNGGQSSANLDYGSQLTELTLLGVMSLRLNGARIHWDANNMKVNGLPEAESIVKEPSNEEWDISKIM</sequence>
<evidence type="ECO:0000313" key="4">
    <source>
        <dbReference type="Proteomes" id="UP000634668"/>
    </source>
</evidence>
<dbReference type="Gene3D" id="3.40.50.720">
    <property type="entry name" value="NAD(P)-binding Rossmann-like Domain"/>
    <property type="match status" value="1"/>
</dbReference>
<evidence type="ECO:0000259" key="1">
    <source>
        <dbReference type="Pfam" id="PF01408"/>
    </source>
</evidence>
<dbReference type="PANTHER" id="PTHR43818:SF10">
    <property type="entry name" value="NADH-DEPENDENT DEHYDROGENASE-RELATED"/>
    <property type="match status" value="1"/>
</dbReference>
<dbReference type="AlphaFoldDB" id="A0A918IS44"/>
<dbReference type="Gene3D" id="3.30.360.10">
    <property type="entry name" value="Dihydrodipicolinate Reductase, domain 2"/>
    <property type="match status" value="1"/>
</dbReference>
<dbReference type="Proteomes" id="UP000634668">
    <property type="component" value="Unassembled WGS sequence"/>
</dbReference>
<dbReference type="SUPFAM" id="SSF51735">
    <property type="entry name" value="NAD(P)-binding Rossmann-fold domains"/>
    <property type="match status" value="1"/>
</dbReference>
<feature type="domain" description="Gfo/Idh/MocA-like oxidoreductase N-terminal" evidence="1">
    <location>
        <begin position="46"/>
        <end position="186"/>
    </location>
</feature>
<reference evidence="3" key="1">
    <citation type="journal article" date="2014" name="Int. J. Syst. Evol. Microbiol.">
        <title>Complete genome sequence of Corynebacterium casei LMG S-19264T (=DSM 44701T), isolated from a smear-ripened cheese.</title>
        <authorList>
            <consortium name="US DOE Joint Genome Institute (JGI-PGF)"/>
            <person name="Walter F."/>
            <person name="Albersmeier A."/>
            <person name="Kalinowski J."/>
            <person name="Ruckert C."/>
        </authorList>
    </citation>
    <scope>NUCLEOTIDE SEQUENCE</scope>
    <source>
        <strain evidence="3">KCTC 12113</strain>
    </source>
</reference>
<dbReference type="InterPro" id="IPR050463">
    <property type="entry name" value="Gfo/Idh/MocA_oxidrdct_glycsds"/>
</dbReference>
<organism evidence="3 4">
    <name type="scientific">Arenibacter certesii</name>
    <dbReference type="NCBI Taxonomy" id="228955"/>
    <lineage>
        <taxon>Bacteria</taxon>
        <taxon>Pseudomonadati</taxon>
        <taxon>Bacteroidota</taxon>
        <taxon>Flavobacteriia</taxon>
        <taxon>Flavobacteriales</taxon>
        <taxon>Flavobacteriaceae</taxon>
        <taxon>Arenibacter</taxon>
    </lineage>
</organism>
<dbReference type="GO" id="GO:0000166">
    <property type="term" value="F:nucleotide binding"/>
    <property type="evidence" value="ECO:0007669"/>
    <property type="project" value="InterPro"/>
</dbReference>
<evidence type="ECO:0000313" key="3">
    <source>
        <dbReference type="EMBL" id="GGW28717.1"/>
    </source>
</evidence>
<name>A0A918IS44_9FLAO</name>
<dbReference type="Pfam" id="PF19051">
    <property type="entry name" value="GFO_IDH_MocA_C2"/>
    <property type="match status" value="1"/>
</dbReference>
<reference evidence="3" key="2">
    <citation type="submission" date="2020-09" db="EMBL/GenBank/DDBJ databases">
        <authorList>
            <person name="Sun Q."/>
            <person name="Kim S."/>
        </authorList>
    </citation>
    <scope>NUCLEOTIDE SEQUENCE</scope>
    <source>
        <strain evidence="3">KCTC 12113</strain>
    </source>
</reference>